<feature type="region of interest" description="Disordered" evidence="1">
    <location>
        <begin position="85"/>
        <end position="111"/>
    </location>
</feature>
<dbReference type="EMBL" id="GHES01040261">
    <property type="protein sequence ID" value="MPA70820.1"/>
    <property type="molecule type" value="Transcribed_RNA"/>
</dbReference>
<feature type="region of interest" description="Disordered" evidence="1">
    <location>
        <begin position="121"/>
        <end position="140"/>
    </location>
</feature>
<evidence type="ECO:0000313" key="2">
    <source>
        <dbReference type="EMBL" id="MPA70820.1"/>
    </source>
</evidence>
<reference evidence="2" key="1">
    <citation type="submission" date="2019-08" db="EMBL/GenBank/DDBJ databases">
        <title>Reference gene set and small RNA set construction with multiple tissues from Davidia involucrata Baill.</title>
        <authorList>
            <person name="Yang H."/>
            <person name="Zhou C."/>
            <person name="Li G."/>
            <person name="Wang J."/>
            <person name="Gao P."/>
            <person name="Wang M."/>
            <person name="Wang R."/>
            <person name="Zhao Y."/>
        </authorList>
    </citation>
    <scope>NUCLEOTIDE SEQUENCE</scope>
    <source>
        <tissue evidence="2">Mixed with DoveR01_LX</tissue>
    </source>
</reference>
<feature type="region of interest" description="Disordered" evidence="1">
    <location>
        <begin position="358"/>
        <end position="379"/>
    </location>
</feature>
<dbReference type="PANTHER" id="PTHR13445:SF5">
    <property type="entry name" value="PROTEIN TSSC4"/>
    <property type="match status" value="1"/>
</dbReference>
<gene>
    <name evidence="2" type="ORF">Din_040261</name>
</gene>
<feature type="compositionally biased region" description="Basic and acidic residues" evidence="1">
    <location>
        <begin position="42"/>
        <end position="59"/>
    </location>
</feature>
<organism evidence="2">
    <name type="scientific">Davidia involucrata</name>
    <name type="common">Dove tree</name>
    <dbReference type="NCBI Taxonomy" id="16924"/>
    <lineage>
        <taxon>Eukaryota</taxon>
        <taxon>Viridiplantae</taxon>
        <taxon>Streptophyta</taxon>
        <taxon>Embryophyta</taxon>
        <taxon>Tracheophyta</taxon>
        <taxon>Spermatophyta</taxon>
        <taxon>Magnoliopsida</taxon>
        <taxon>eudicotyledons</taxon>
        <taxon>Gunneridae</taxon>
        <taxon>Pentapetalae</taxon>
        <taxon>asterids</taxon>
        <taxon>Cornales</taxon>
        <taxon>Nyssaceae</taxon>
        <taxon>Davidia</taxon>
    </lineage>
</organism>
<dbReference type="InterPro" id="IPR029338">
    <property type="entry name" value="TSSC4"/>
</dbReference>
<feature type="compositionally biased region" description="Acidic residues" evidence="1">
    <location>
        <begin position="125"/>
        <end position="134"/>
    </location>
</feature>
<proteinExistence type="predicted"/>
<name>A0A5B7BPD6_DAVIN</name>
<dbReference type="Pfam" id="PF15264">
    <property type="entry name" value="TSSC4"/>
    <property type="match status" value="1"/>
</dbReference>
<sequence length="431" mass="48669">MASSESTDDSFRARVDKVFGSLSSLSQSSSLRPLWSLTDDEVEKREWKRDRDSSNRDDETPCSSSFDGLFTKDRKIRRELEDDLEELFDDGQLGSGSSKPSFKRGDGDEKDEWEIRSSIGLDCTLDNEEEEDEYDRVAEGRENAGDRLYMRDVTDHGPFLNSHNVLPNSVHDANRDPHTSHMAALIRLKEDEAAAQKFDSYWTCDKFMLTVEEPPIKESEDGRKLKSILKRKDNGTVSKPQKRVKFDLGCKDNCEEASEKPQEFLTGTPSMETEVLDDESLLPKNTSRIPDYVLNPSKYTRYSFDSSSEVDEESNGQACMEFLKLVKRSKPIELGSELEDASADLPKSVTFIPRMKAVNSSEAKQSHNDASKQSLTQTSFPVGIAAGEAQRSEVGVMEEYELEINAADENIGFQKPSRRYRAKSRLDDPVS</sequence>
<feature type="region of interest" description="Disordered" evidence="1">
    <location>
        <begin position="41"/>
        <end position="68"/>
    </location>
</feature>
<evidence type="ECO:0000256" key="1">
    <source>
        <dbReference type="SAM" id="MobiDB-lite"/>
    </source>
</evidence>
<accession>A0A5B7BPD6</accession>
<dbReference type="AlphaFoldDB" id="A0A5B7BPD6"/>
<dbReference type="PANTHER" id="PTHR13445">
    <property type="entry name" value="TUMOR SUPPRESSING SUBTRANSFERABLE CANDIDATE 4 TSSC4"/>
    <property type="match status" value="1"/>
</dbReference>
<protein>
    <submittedName>
        <fullName evidence="2">Uncharacterized protein</fullName>
    </submittedName>
</protein>